<dbReference type="OrthoDB" id="9941712at2"/>
<reference evidence="2 3" key="1">
    <citation type="submission" date="2019-02" db="EMBL/GenBank/DDBJ databases">
        <title>Deep-cultivation of Planctomycetes and their phenomic and genomic characterization uncovers novel biology.</title>
        <authorList>
            <person name="Wiegand S."/>
            <person name="Jogler M."/>
            <person name="Boedeker C."/>
            <person name="Pinto D."/>
            <person name="Vollmers J."/>
            <person name="Rivas-Marin E."/>
            <person name="Kohn T."/>
            <person name="Peeters S.H."/>
            <person name="Heuer A."/>
            <person name="Rast P."/>
            <person name="Oberbeckmann S."/>
            <person name="Bunk B."/>
            <person name="Jeske O."/>
            <person name="Meyerdierks A."/>
            <person name="Storesund J.E."/>
            <person name="Kallscheuer N."/>
            <person name="Luecker S."/>
            <person name="Lage O.M."/>
            <person name="Pohl T."/>
            <person name="Merkel B.J."/>
            <person name="Hornburger P."/>
            <person name="Mueller R.-W."/>
            <person name="Bruemmer F."/>
            <person name="Labrenz M."/>
            <person name="Spormann A.M."/>
            <person name="Op den Camp H."/>
            <person name="Overmann J."/>
            <person name="Amann R."/>
            <person name="Jetten M.S.M."/>
            <person name="Mascher T."/>
            <person name="Medema M.H."/>
            <person name="Devos D.P."/>
            <person name="Kaster A.-K."/>
            <person name="Ovreas L."/>
            <person name="Rohde M."/>
            <person name="Galperin M.Y."/>
            <person name="Jogler C."/>
        </authorList>
    </citation>
    <scope>NUCLEOTIDE SEQUENCE [LARGE SCALE GENOMIC DNA]</scope>
    <source>
        <strain evidence="2 3">ElP</strain>
    </source>
</reference>
<keyword evidence="1" id="KW-0812">Transmembrane</keyword>
<dbReference type="RefSeq" id="WP_145276073.1">
    <property type="nucleotide sequence ID" value="NZ_CP036426.1"/>
</dbReference>
<sequence>MKNATSLNSVSYVSWILGQTSAMLGMILCLLWGFDLVILQSQQLYSQAGGEVAATIEVWYPTFGPPLAGLGMALAGWSVSHVQHLRTPAPVVVAAALNLMALVLAMVASAY</sequence>
<keyword evidence="3" id="KW-1185">Reference proteome</keyword>
<keyword evidence="1" id="KW-1133">Transmembrane helix</keyword>
<feature type="transmembrane region" description="Helical" evidence="1">
    <location>
        <begin position="12"/>
        <end position="38"/>
    </location>
</feature>
<organism evidence="2 3">
    <name type="scientific">Tautonia plasticadhaerens</name>
    <dbReference type="NCBI Taxonomy" id="2527974"/>
    <lineage>
        <taxon>Bacteria</taxon>
        <taxon>Pseudomonadati</taxon>
        <taxon>Planctomycetota</taxon>
        <taxon>Planctomycetia</taxon>
        <taxon>Isosphaerales</taxon>
        <taxon>Isosphaeraceae</taxon>
        <taxon>Tautonia</taxon>
    </lineage>
</organism>
<keyword evidence="1" id="KW-0472">Membrane</keyword>
<evidence type="ECO:0000313" key="2">
    <source>
        <dbReference type="EMBL" id="QDV37933.1"/>
    </source>
</evidence>
<name>A0A518HAR3_9BACT</name>
<dbReference type="EMBL" id="CP036426">
    <property type="protein sequence ID" value="QDV37933.1"/>
    <property type="molecule type" value="Genomic_DNA"/>
</dbReference>
<evidence type="ECO:0000256" key="1">
    <source>
        <dbReference type="SAM" id="Phobius"/>
    </source>
</evidence>
<feature type="transmembrane region" description="Helical" evidence="1">
    <location>
        <begin position="91"/>
        <end position="110"/>
    </location>
</feature>
<feature type="transmembrane region" description="Helical" evidence="1">
    <location>
        <begin position="58"/>
        <end position="79"/>
    </location>
</feature>
<gene>
    <name evidence="2" type="ORF">ElP_58800</name>
</gene>
<dbReference type="Proteomes" id="UP000317835">
    <property type="component" value="Chromosome"/>
</dbReference>
<protein>
    <submittedName>
        <fullName evidence="2">Uncharacterized protein</fullName>
    </submittedName>
</protein>
<evidence type="ECO:0000313" key="3">
    <source>
        <dbReference type="Proteomes" id="UP000317835"/>
    </source>
</evidence>
<accession>A0A518HAR3</accession>
<dbReference type="KEGG" id="tpla:ElP_58800"/>
<dbReference type="AlphaFoldDB" id="A0A518HAR3"/>
<proteinExistence type="predicted"/>